<dbReference type="EnsemblPlants" id="PNT64534">
    <property type="protein sequence ID" value="PNT64534"/>
    <property type="gene ID" value="BRADI_4g29901v3"/>
</dbReference>
<evidence type="ECO:0000313" key="1">
    <source>
        <dbReference type="EMBL" id="PNT64534.1"/>
    </source>
</evidence>
<dbReference type="EMBL" id="CM000883">
    <property type="protein sequence ID" value="PNT64534.1"/>
    <property type="molecule type" value="Genomic_DNA"/>
</dbReference>
<dbReference type="Proteomes" id="UP000008810">
    <property type="component" value="Chromosome 4"/>
</dbReference>
<dbReference type="InParanoid" id="A0A2K2CR81"/>
<reference evidence="1 2" key="1">
    <citation type="journal article" date="2010" name="Nature">
        <title>Genome sequencing and analysis of the model grass Brachypodium distachyon.</title>
        <authorList>
            <consortium name="International Brachypodium Initiative"/>
        </authorList>
    </citation>
    <scope>NUCLEOTIDE SEQUENCE [LARGE SCALE GENOMIC DNA]</scope>
    <source>
        <strain evidence="1 2">Bd21</strain>
    </source>
</reference>
<accession>A0A2K2CR81</accession>
<keyword evidence="3" id="KW-1185">Reference proteome</keyword>
<proteinExistence type="predicted"/>
<evidence type="ECO:0008006" key="4">
    <source>
        <dbReference type="Google" id="ProtNLM"/>
    </source>
</evidence>
<dbReference type="AlphaFoldDB" id="A0A2K2CR81"/>
<gene>
    <name evidence="1" type="ORF">BRADI_4g29901v3</name>
</gene>
<protein>
    <recommendedName>
        <fullName evidence="4">Reverse transcriptase zinc-binding domain-containing protein</fullName>
    </recommendedName>
</protein>
<sequence>MGAILLPAGTIHDIDKRCRAFFWTGDGRCPFCVRTETTSHMLLHCHSVQPIWSALQALHYDASSCESLEELLTARHPPDKVHSTVLLAIICNIWKRRNAMVFNNLIKLPHLVIERCSNDIALWSHKCGSSAPKALMNDWSIMLTHLARWL</sequence>
<reference evidence="1" key="2">
    <citation type="submission" date="2017-06" db="EMBL/GenBank/DDBJ databases">
        <title>WGS assembly of Brachypodium distachyon.</title>
        <authorList>
            <consortium name="The International Brachypodium Initiative"/>
            <person name="Lucas S."/>
            <person name="Harmon-Smith M."/>
            <person name="Lail K."/>
            <person name="Tice H."/>
            <person name="Grimwood J."/>
            <person name="Bruce D."/>
            <person name="Barry K."/>
            <person name="Shu S."/>
            <person name="Lindquist E."/>
            <person name="Wang M."/>
            <person name="Pitluck S."/>
            <person name="Vogel J.P."/>
            <person name="Garvin D.F."/>
            <person name="Mockler T.C."/>
            <person name="Schmutz J."/>
            <person name="Rokhsar D."/>
            <person name="Bevan M.W."/>
        </authorList>
    </citation>
    <scope>NUCLEOTIDE SEQUENCE</scope>
    <source>
        <strain evidence="1">Bd21</strain>
    </source>
</reference>
<name>A0A2K2CR81_BRADI</name>
<reference evidence="2" key="3">
    <citation type="submission" date="2018-08" db="UniProtKB">
        <authorList>
            <consortium name="EnsemblPlants"/>
        </authorList>
    </citation>
    <scope>IDENTIFICATION</scope>
    <source>
        <strain evidence="2">cv. Bd21</strain>
    </source>
</reference>
<organism evidence="1">
    <name type="scientific">Brachypodium distachyon</name>
    <name type="common">Purple false brome</name>
    <name type="synonym">Trachynia distachya</name>
    <dbReference type="NCBI Taxonomy" id="15368"/>
    <lineage>
        <taxon>Eukaryota</taxon>
        <taxon>Viridiplantae</taxon>
        <taxon>Streptophyta</taxon>
        <taxon>Embryophyta</taxon>
        <taxon>Tracheophyta</taxon>
        <taxon>Spermatophyta</taxon>
        <taxon>Magnoliopsida</taxon>
        <taxon>Liliopsida</taxon>
        <taxon>Poales</taxon>
        <taxon>Poaceae</taxon>
        <taxon>BOP clade</taxon>
        <taxon>Pooideae</taxon>
        <taxon>Stipodae</taxon>
        <taxon>Brachypodieae</taxon>
        <taxon>Brachypodium</taxon>
    </lineage>
</organism>
<evidence type="ECO:0000313" key="2">
    <source>
        <dbReference type="EnsemblPlants" id="PNT64534"/>
    </source>
</evidence>
<dbReference type="Gramene" id="PNT64534">
    <property type="protein sequence ID" value="PNT64534"/>
    <property type="gene ID" value="BRADI_4g29901v3"/>
</dbReference>
<evidence type="ECO:0000313" key="3">
    <source>
        <dbReference type="Proteomes" id="UP000008810"/>
    </source>
</evidence>